<comment type="subcellular location">
    <subcellularLocation>
        <location evidence="1">Nucleus</location>
    </subcellularLocation>
</comment>
<gene>
    <name evidence="5" type="ORF">CHC_T00010021001</name>
</gene>
<reference evidence="6" key="1">
    <citation type="journal article" date="2013" name="Proc. Natl. Acad. Sci. U.S.A.">
        <title>Genome structure and metabolic features in the red seaweed Chondrus crispus shed light on evolution of the Archaeplastida.</title>
        <authorList>
            <person name="Collen J."/>
            <person name="Porcel B."/>
            <person name="Carre W."/>
            <person name="Ball S.G."/>
            <person name="Chaparro C."/>
            <person name="Tonon T."/>
            <person name="Barbeyron T."/>
            <person name="Michel G."/>
            <person name="Noel B."/>
            <person name="Valentin K."/>
            <person name="Elias M."/>
            <person name="Artiguenave F."/>
            <person name="Arun A."/>
            <person name="Aury J.M."/>
            <person name="Barbosa-Neto J.F."/>
            <person name="Bothwell J.H."/>
            <person name="Bouget F.Y."/>
            <person name="Brillet L."/>
            <person name="Cabello-Hurtado F."/>
            <person name="Capella-Gutierrez S."/>
            <person name="Charrier B."/>
            <person name="Cladiere L."/>
            <person name="Cock J.M."/>
            <person name="Coelho S.M."/>
            <person name="Colleoni C."/>
            <person name="Czjzek M."/>
            <person name="Da Silva C."/>
            <person name="Delage L."/>
            <person name="Denoeud F."/>
            <person name="Deschamps P."/>
            <person name="Dittami S.M."/>
            <person name="Gabaldon T."/>
            <person name="Gachon C.M."/>
            <person name="Groisillier A."/>
            <person name="Herve C."/>
            <person name="Jabbari K."/>
            <person name="Katinka M."/>
            <person name="Kloareg B."/>
            <person name="Kowalczyk N."/>
            <person name="Labadie K."/>
            <person name="Leblanc C."/>
            <person name="Lopez P.J."/>
            <person name="McLachlan D.H."/>
            <person name="Meslet-Cladiere L."/>
            <person name="Moustafa A."/>
            <person name="Nehr Z."/>
            <person name="Nyvall Collen P."/>
            <person name="Panaud O."/>
            <person name="Partensky F."/>
            <person name="Poulain J."/>
            <person name="Rensing S.A."/>
            <person name="Rousvoal S."/>
            <person name="Samson G."/>
            <person name="Symeonidi A."/>
            <person name="Weissenbach J."/>
            <person name="Zambounis A."/>
            <person name="Wincker P."/>
            <person name="Boyen C."/>
        </authorList>
    </citation>
    <scope>NUCLEOTIDE SEQUENCE [LARGE SCALE GENOMIC DNA]</scope>
    <source>
        <strain evidence="6">cv. Stackhouse</strain>
    </source>
</reference>
<dbReference type="AlphaFoldDB" id="R7Q4X6"/>
<feature type="compositionally biased region" description="Basic and acidic residues" evidence="4">
    <location>
        <begin position="69"/>
        <end position="88"/>
    </location>
</feature>
<name>R7Q4X6_CHOCR</name>
<dbReference type="Gramene" id="CDF32485">
    <property type="protein sequence ID" value="CDF32485"/>
    <property type="gene ID" value="CHC_T00010021001"/>
</dbReference>
<proteinExistence type="inferred from homology"/>
<dbReference type="Pfam" id="PF07052">
    <property type="entry name" value="Hep_59"/>
    <property type="match status" value="1"/>
</dbReference>
<dbReference type="GO" id="GO:0005681">
    <property type="term" value="C:spliceosomal complex"/>
    <property type="evidence" value="ECO:0007669"/>
    <property type="project" value="TreeGrafter"/>
</dbReference>
<feature type="compositionally biased region" description="Basic residues" evidence="4">
    <location>
        <begin position="15"/>
        <end position="28"/>
    </location>
</feature>
<feature type="compositionally biased region" description="Polar residues" evidence="4">
    <location>
        <begin position="248"/>
        <end position="257"/>
    </location>
</feature>
<feature type="region of interest" description="Disordered" evidence="4">
    <location>
        <begin position="238"/>
        <end position="271"/>
    </location>
</feature>
<feature type="region of interest" description="Disordered" evidence="4">
    <location>
        <begin position="1"/>
        <end position="47"/>
    </location>
</feature>
<evidence type="ECO:0000256" key="2">
    <source>
        <dbReference type="ARBA" id="ARBA00007643"/>
    </source>
</evidence>
<dbReference type="KEGG" id="ccp:CHC_T00010021001"/>
<dbReference type="STRING" id="2769.R7Q4X6"/>
<accession>R7Q4X6</accession>
<keyword evidence="6" id="KW-1185">Reference proteome</keyword>
<dbReference type="PANTHER" id="PTHR13486">
    <property type="entry name" value="TELOMERE LENGTH AND SILENCING PROTEIN 1 TLS1 FAMILY MEMBER"/>
    <property type="match status" value="1"/>
</dbReference>
<dbReference type="GeneID" id="17319878"/>
<dbReference type="EMBL" id="HG001508">
    <property type="protein sequence ID" value="CDF32485.1"/>
    <property type="molecule type" value="Genomic_DNA"/>
</dbReference>
<feature type="region of interest" description="Disordered" evidence="4">
    <location>
        <begin position="69"/>
        <end position="95"/>
    </location>
</feature>
<dbReference type="GO" id="GO:0000398">
    <property type="term" value="P:mRNA splicing, via spliceosome"/>
    <property type="evidence" value="ECO:0007669"/>
    <property type="project" value="TreeGrafter"/>
</dbReference>
<evidence type="ECO:0000256" key="3">
    <source>
        <dbReference type="ARBA" id="ARBA00023242"/>
    </source>
</evidence>
<comment type="similarity">
    <text evidence="2">Belongs to the TLS1 family.</text>
</comment>
<dbReference type="OrthoDB" id="5627at2759"/>
<keyword evidence="3" id="KW-0539">Nucleus</keyword>
<dbReference type="RefSeq" id="XP_005712150.1">
    <property type="nucleotide sequence ID" value="XM_005712093.1"/>
</dbReference>
<protein>
    <submittedName>
        <fullName evidence="5">Protein C9orf78, putative</fullName>
    </submittedName>
</protein>
<evidence type="ECO:0000256" key="1">
    <source>
        <dbReference type="ARBA" id="ARBA00004123"/>
    </source>
</evidence>
<evidence type="ECO:0000313" key="5">
    <source>
        <dbReference type="EMBL" id="CDF32485.1"/>
    </source>
</evidence>
<dbReference type="InterPro" id="IPR010756">
    <property type="entry name" value="Tls1-like"/>
</dbReference>
<organism evidence="5 6">
    <name type="scientific">Chondrus crispus</name>
    <name type="common">Carrageen Irish moss</name>
    <name type="synonym">Polymorpha crispa</name>
    <dbReference type="NCBI Taxonomy" id="2769"/>
    <lineage>
        <taxon>Eukaryota</taxon>
        <taxon>Rhodophyta</taxon>
        <taxon>Florideophyceae</taxon>
        <taxon>Rhodymeniophycidae</taxon>
        <taxon>Gigartinales</taxon>
        <taxon>Gigartinaceae</taxon>
        <taxon>Chondrus</taxon>
    </lineage>
</organism>
<evidence type="ECO:0000256" key="4">
    <source>
        <dbReference type="SAM" id="MobiDB-lite"/>
    </source>
</evidence>
<feature type="compositionally biased region" description="Basic and acidic residues" evidence="4">
    <location>
        <begin position="260"/>
        <end position="270"/>
    </location>
</feature>
<dbReference type="PANTHER" id="PTHR13486:SF2">
    <property type="entry name" value="SPLICING FACTOR C9ORF78"/>
    <property type="match status" value="1"/>
</dbReference>
<sequence>MSSEIPADDKETAVRLRRRTKSTKKRAKRVLDDEVDTPKNLSNSEKEMTAAELLLMRKAQQMREESRKIALDITGGEKRHRDGEKTEKANPSSVDNVISDLKDDFAVERSGHDMEERMEKFINDGMKKKFGDKDDHTITSARDGNTADEFDLFAVPERLKVEQRPQYDPGDGLPAAGVEEVELPEDVRQRNIEETVRAHRKLLEKRDERLSTPILASIPGNVSANYSKHRSDWIAEHVGPKGHDSGNEPVQNISNVSGDGKGKVRDDTVKRPRYQAATDYLVADRFKKRWRR</sequence>
<dbReference type="Proteomes" id="UP000012073">
    <property type="component" value="Unassembled WGS sequence"/>
</dbReference>
<evidence type="ECO:0000313" key="6">
    <source>
        <dbReference type="Proteomes" id="UP000012073"/>
    </source>
</evidence>